<evidence type="ECO:0000313" key="3">
    <source>
        <dbReference type="Proteomes" id="UP000549457"/>
    </source>
</evidence>
<dbReference type="Proteomes" id="UP000549457">
    <property type="component" value="Unassembled WGS sequence"/>
</dbReference>
<comment type="caution">
    <text evidence="2">The sequence shown here is derived from an EMBL/GenBank/DDBJ whole genome shotgun (WGS) entry which is preliminary data.</text>
</comment>
<dbReference type="AlphaFoldDB" id="A0A840SSL6"/>
<dbReference type="Gene3D" id="3.40.30.10">
    <property type="entry name" value="Glutaredoxin"/>
    <property type="match status" value="1"/>
</dbReference>
<proteinExistence type="predicted"/>
<reference evidence="2 3" key="1">
    <citation type="submission" date="2020-08" db="EMBL/GenBank/DDBJ databases">
        <title>Genomic Encyclopedia of Type Strains, Phase IV (KMG-IV): sequencing the most valuable type-strain genomes for metagenomic binning, comparative biology and taxonomic classification.</title>
        <authorList>
            <person name="Goeker M."/>
        </authorList>
    </citation>
    <scope>NUCLEOTIDE SEQUENCE [LARGE SCALE GENOMIC DNA]</scope>
    <source>
        <strain evidence="2 3">DSM 101730</strain>
    </source>
</reference>
<gene>
    <name evidence="2" type="ORF">HNP73_002742</name>
</gene>
<dbReference type="EMBL" id="JACHFM010000002">
    <property type="protein sequence ID" value="MBB5222806.1"/>
    <property type="molecule type" value="Genomic_DNA"/>
</dbReference>
<evidence type="ECO:0008006" key="4">
    <source>
        <dbReference type="Google" id="ProtNLM"/>
    </source>
</evidence>
<keyword evidence="3" id="KW-1185">Reference proteome</keyword>
<dbReference type="RefSeq" id="WP_184150275.1">
    <property type="nucleotide sequence ID" value="NZ_JACHFM010000002.1"/>
</dbReference>
<evidence type="ECO:0000313" key="2">
    <source>
        <dbReference type="EMBL" id="MBB5222806.1"/>
    </source>
</evidence>
<sequence length="124" mass="13993">MRFIRILAICGVLLMPGAAWAQLSMVMVEQEGCVWCARWNTEIAEIWPKTREGQAAPLRRVDLNAPLPGDLEFDSPPRITPTFVLMDGPVELGRIEGYAGDQLFWMMITVIFDRVGPQHQLPID</sequence>
<accession>A0A840SSL6</accession>
<organism evidence="2 3">
    <name type="scientific">Amaricoccus macauensis</name>
    <dbReference type="NCBI Taxonomy" id="57001"/>
    <lineage>
        <taxon>Bacteria</taxon>
        <taxon>Pseudomonadati</taxon>
        <taxon>Pseudomonadota</taxon>
        <taxon>Alphaproteobacteria</taxon>
        <taxon>Rhodobacterales</taxon>
        <taxon>Paracoccaceae</taxon>
        <taxon>Amaricoccus</taxon>
    </lineage>
</organism>
<protein>
    <recommendedName>
        <fullName evidence="4">Transcriptional regulator</fullName>
    </recommendedName>
</protein>
<keyword evidence="1" id="KW-0732">Signal</keyword>
<feature type="signal peptide" evidence="1">
    <location>
        <begin position="1"/>
        <end position="21"/>
    </location>
</feature>
<name>A0A840SSL6_9RHOB</name>
<feature type="chain" id="PRO_5032528598" description="Transcriptional regulator" evidence="1">
    <location>
        <begin position="22"/>
        <end position="124"/>
    </location>
</feature>
<evidence type="ECO:0000256" key="1">
    <source>
        <dbReference type="SAM" id="SignalP"/>
    </source>
</evidence>